<evidence type="ECO:0000313" key="2">
    <source>
        <dbReference type="EMBL" id="QHT09098.1"/>
    </source>
</evidence>
<proteinExistence type="predicted"/>
<dbReference type="EMBL" id="MN739508">
    <property type="protein sequence ID" value="QHT09098.1"/>
    <property type="molecule type" value="Genomic_DNA"/>
</dbReference>
<accession>A0A6C0CX62</accession>
<evidence type="ECO:0000256" key="1">
    <source>
        <dbReference type="SAM" id="MobiDB-lite"/>
    </source>
</evidence>
<reference evidence="2" key="1">
    <citation type="journal article" date="2020" name="Nature">
        <title>Giant virus diversity and host interactions through global metagenomics.</title>
        <authorList>
            <person name="Schulz F."/>
            <person name="Roux S."/>
            <person name="Paez-Espino D."/>
            <person name="Jungbluth S."/>
            <person name="Walsh D.A."/>
            <person name="Denef V.J."/>
            <person name="McMahon K.D."/>
            <person name="Konstantinidis K.T."/>
            <person name="Eloe-Fadrosh E.A."/>
            <person name="Kyrpides N.C."/>
            <person name="Woyke T."/>
        </authorList>
    </citation>
    <scope>NUCLEOTIDE SEQUENCE</scope>
    <source>
        <strain evidence="2">GVMAG-M-3300023110-24</strain>
    </source>
</reference>
<protein>
    <submittedName>
        <fullName evidence="2">Uncharacterized protein</fullName>
    </submittedName>
</protein>
<organism evidence="2">
    <name type="scientific">viral metagenome</name>
    <dbReference type="NCBI Taxonomy" id="1070528"/>
    <lineage>
        <taxon>unclassified sequences</taxon>
        <taxon>metagenomes</taxon>
        <taxon>organismal metagenomes</taxon>
    </lineage>
</organism>
<sequence length="1472" mass="175547">MDDTYNKNISIDDLFLIYFRTNDIIGHVIDINDIEKKITIEDDNDNKKITLEIDDNNKIILKTKKYEILDIEKIIEFDTSEFDEVTNSVLKQDIYPEIELETDDASYKNYEYTETEKREIILSELILSYNTDNPTHLKELLSDVNVLLNIINKTKYDYKTKNIINKNELSNWMIPVFDIKPKIYTDEELYKDLTDIERLTEGVNYKKFLSIIMNDNYEAYKSEETNNSGYVINHSGRYFTDCMNEGCIGNNGLYYIDDRKTINPIDMSTNVDKQRIMMNIIPKRSMNMISFITLPLKVANYYDNIKMNNRSLSLKEKIIYNKTRYTNLPFGKYISDNYENIIFKNMENQDFDLNNINVYNLTNKIYNKELFVDSLEKLPSIKDILETINIPIYNYNDIERLLFIYDIKIEDFTVEDIKYINNLIKYSIQDINKSANKFIPIKYEIKKIDIDERLLLIKEYIFKQTDINIRNYYLNQYIEKFTKSKINDNWLYTKHNNERDICKHHVLSSRMHYDKDIYSSLINLYGTEPTDGIIYCKNCGEYISEEKFSVVNEFDDVGIIVNEEIENDELDILDKLSNVELEIVERIKQISRSLSVELNDKDIYEIFSNYQLIKNDEFANKRYNNDLVSTTNHPIIVEANKQNLTKTKLKSIILNTQKYLIYSNQLIYLYIVTIIYIQTSIPEYTINEKDIKLIDFTNKSYEKLNTSDDDSSINMSMINNIIKIIKDYCKIYSYEDFWKYASLFIKEYENTKSTKPEIQIINAIKYIISPYYYKIIERINKYNKHKDTSSIGIIKKYWTTYNPNPNNKDINKINDKVKNNKNDKQYLIRKNISGYAIENIIDITSIDKLKIKYIQYSINNFYLLYNKSFRILSRYIVNLHGVQEKNEYINLLIHKFKKDTNTTNINTILKKYGYDNLNINKKVKFNNIKKMLYDINKLHKNDVLDIYNHIIFNNLQYTYLVTKPKRHYKYIFTNLYSDELVTDETKKKLKNKFCYNKYGRIIYNDKHIITSRFISFDNNIHLSNYHKSLNVDNIYSTIREIHIQTKLPINNSFKINQVENRIKSFIESNNIDKMNNNLEKIKELTTELLNPEGKKKNYETLYRGYYSSIIKETNDKLKDIIEFIEKSSQINKYLKSIKLEDIFKKILDDHDDFIKKSIYDTQMMTILISKNIDEKTKIPKYWMRNQYNSDLMSTFLKTKRYSMHNDIFIKSGDRVFKKYFEKADYFINLTNYISNITKNMDLLIGIDDSHFTKKYAKYIMKYIFVNYFYSYVDYIKNMSSLNTDIPNIDNVLYELLENNNKDRLEDSITTITSYFIDIITNMIQEYLDPQWINNKESTLSEKLSIQKEREKQSLIKKLDIMTPEERLLAVQKQNYGISNWYQAAAQENQDYIDSNEYKEATEQERLEIINEIQQSNSVETDVLGEYGLNKPDVRLHKPKKTDDADYDEYSFNDGDVEGNNDLDGFDRNTIDD</sequence>
<feature type="compositionally biased region" description="Basic and acidic residues" evidence="1">
    <location>
        <begin position="1434"/>
        <end position="1443"/>
    </location>
</feature>
<feature type="region of interest" description="Disordered" evidence="1">
    <location>
        <begin position="1434"/>
        <end position="1472"/>
    </location>
</feature>
<name>A0A6C0CX62_9ZZZZ</name>
<feature type="compositionally biased region" description="Acidic residues" evidence="1">
    <location>
        <begin position="1444"/>
        <end position="1460"/>
    </location>
</feature>